<organism evidence="2 3">
    <name type="scientific">Niallia circulans</name>
    <name type="common">Bacillus circulans</name>
    <dbReference type="NCBI Taxonomy" id="1397"/>
    <lineage>
        <taxon>Bacteria</taxon>
        <taxon>Bacillati</taxon>
        <taxon>Bacillota</taxon>
        <taxon>Bacilli</taxon>
        <taxon>Bacillales</taxon>
        <taxon>Bacillaceae</taxon>
        <taxon>Niallia</taxon>
    </lineage>
</organism>
<accession>A0A553SNK7</accession>
<keyword evidence="1" id="KW-0472">Membrane</keyword>
<reference evidence="3" key="1">
    <citation type="submission" date="2018-10" db="EMBL/GenBank/DDBJ databases">
        <title>FDA dAtabase for Regulatory Grade micrObial Sequences (FDA-ARGOS): Supporting development and validation of Infectious Disease Dx tests.</title>
        <authorList>
            <person name="Minogue T."/>
            <person name="Wolcott M."/>
            <person name="Wasieloski L."/>
            <person name="Aguilar W."/>
            <person name="Moore D."/>
            <person name="Tallon L."/>
            <person name="Sadzewicz L."/>
            <person name="Sengamalay N."/>
            <person name="Ott S."/>
            <person name="Godinez A."/>
            <person name="Nagaraj S."/>
            <person name="Vavikolanu K."/>
            <person name="Vyas G."/>
            <person name="Nadendla S."/>
            <person name="George J."/>
            <person name="Sichtig H."/>
        </authorList>
    </citation>
    <scope>NUCLEOTIDE SEQUENCE [LARGE SCALE GENOMIC DNA]</scope>
    <source>
        <strain evidence="3">FDAARGOS_343</strain>
    </source>
</reference>
<comment type="caution">
    <text evidence="2">The sequence shown here is derived from an EMBL/GenBank/DDBJ whole genome shotgun (WGS) entry which is preliminary data.</text>
</comment>
<proteinExistence type="predicted"/>
<sequence length="75" mass="8889">MELTVKKENPNGVEPKQLMMNCQKYWQESREAVVHPPFRSKIFCHPYLCLLLLALLVLWQSAVANYVLMRRNQQN</sequence>
<evidence type="ECO:0000313" key="3">
    <source>
        <dbReference type="Proteomes" id="UP000319837"/>
    </source>
</evidence>
<keyword evidence="1" id="KW-1133">Transmembrane helix</keyword>
<name>A0A553SNK7_NIACI</name>
<feature type="transmembrane region" description="Helical" evidence="1">
    <location>
        <begin position="45"/>
        <end position="68"/>
    </location>
</feature>
<evidence type="ECO:0000313" key="2">
    <source>
        <dbReference type="EMBL" id="TRZ38571.1"/>
    </source>
</evidence>
<dbReference type="EMBL" id="RIBP01000004">
    <property type="protein sequence ID" value="TRZ38571.1"/>
    <property type="molecule type" value="Genomic_DNA"/>
</dbReference>
<dbReference type="AlphaFoldDB" id="A0A553SNK7"/>
<keyword evidence="1" id="KW-0812">Transmembrane</keyword>
<protein>
    <submittedName>
        <fullName evidence="2">Uncharacterized protein</fullName>
    </submittedName>
</protein>
<evidence type="ECO:0000256" key="1">
    <source>
        <dbReference type="SAM" id="Phobius"/>
    </source>
</evidence>
<gene>
    <name evidence="2" type="ORF">CEQ21_24630</name>
</gene>
<dbReference type="Proteomes" id="UP000319837">
    <property type="component" value="Unassembled WGS sequence"/>
</dbReference>